<evidence type="ECO:0000256" key="2">
    <source>
        <dbReference type="SAM" id="SignalP"/>
    </source>
</evidence>
<comment type="caution">
    <text evidence="3">The sequence shown here is derived from an EMBL/GenBank/DDBJ whole genome shotgun (WGS) entry which is preliminary data.</text>
</comment>
<feature type="compositionally biased region" description="Basic residues" evidence="1">
    <location>
        <begin position="196"/>
        <end position="205"/>
    </location>
</feature>
<evidence type="ECO:0000313" key="4">
    <source>
        <dbReference type="Proteomes" id="UP000575397"/>
    </source>
</evidence>
<gene>
    <name evidence="3" type="ORF">HHJ77_00105</name>
</gene>
<dbReference type="RefSeq" id="WP_169762005.1">
    <property type="nucleotide sequence ID" value="NZ_JABCUQ010000007.1"/>
</dbReference>
<feature type="chain" id="PRO_5039085799" evidence="2">
    <location>
        <begin position="27"/>
        <end position="221"/>
    </location>
</feature>
<protein>
    <submittedName>
        <fullName evidence="3">Uncharacterized protein</fullName>
    </submittedName>
</protein>
<name>A0A7Y0URE2_9ACTO</name>
<proteinExistence type="predicted"/>
<dbReference type="EMBL" id="JABCUS010000001">
    <property type="protein sequence ID" value="NMX02376.1"/>
    <property type="molecule type" value="Genomic_DNA"/>
</dbReference>
<dbReference type="Proteomes" id="UP000575397">
    <property type="component" value="Unassembled WGS sequence"/>
</dbReference>
<feature type="compositionally biased region" description="Basic and acidic residues" evidence="1">
    <location>
        <begin position="186"/>
        <end position="195"/>
    </location>
</feature>
<dbReference type="AlphaFoldDB" id="A0A7Y0URE2"/>
<feature type="signal peptide" evidence="2">
    <location>
        <begin position="1"/>
        <end position="26"/>
    </location>
</feature>
<evidence type="ECO:0000256" key="1">
    <source>
        <dbReference type="SAM" id="MobiDB-lite"/>
    </source>
</evidence>
<feature type="region of interest" description="Disordered" evidence="1">
    <location>
        <begin position="183"/>
        <end position="205"/>
    </location>
</feature>
<accession>A0A7Y0URE2</accession>
<reference evidence="3 4" key="1">
    <citation type="submission" date="2020-04" db="EMBL/GenBank/DDBJ databases">
        <title>Antimicrobial susceptibility and clonality of vaginal-derived multi-drug resistant Mobiluncus isolates in China.</title>
        <authorList>
            <person name="Zhang X."/>
        </authorList>
    </citation>
    <scope>NUCLEOTIDE SEQUENCE [LARGE SCALE GENOMIC DNA]</scope>
    <source>
        <strain evidence="3 4">12</strain>
    </source>
</reference>
<evidence type="ECO:0000313" key="3">
    <source>
        <dbReference type="EMBL" id="NMX02376.1"/>
    </source>
</evidence>
<organism evidence="3 4">
    <name type="scientific">Mobiluncus mulieris</name>
    <dbReference type="NCBI Taxonomy" id="2052"/>
    <lineage>
        <taxon>Bacteria</taxon>
        <taxon>Bacillati</taxon>
        <taxon>Actinomycetota</taxon>
        <taxon>Actinomycetes</taxon>
        <taxon>Actinomycetales</taxon>
        <taxon>Actinomycetaceae</taxon>
        <taxon>Mobiluncus</taxon>
    </lineage>
</organism>
<keyword evidence="2" id="KW-0732">Signal</keyword>
<sequence>MHNTVFKGIGFTVAMALSATGVTAVAVDNPTGSEAATIHQATSQIGVQSNVVMTDDGISINGVFYTRQEFTEALEHAILISTSPSEGISTRAAVAVGAGIYFVPGIGQVVIAATGAIIVAGLVVVAGTWAWNAVTNYLAERDNQILARIRGSIPSSLRKSNGDVDLSKFTTRLKNGQGWRAPNGWKIDKDRDGRKGGKWKLKDKKNRRVATLREDGEVVGG</sequence>